<dbReference type="Proteomes" id="UP000026961">
    <property type="component" value="Chromosome 11"/>
</dbReference>
<organism evidence="1">
    <name type="scientific">Oryza glumipatula</name>
    <dbReference type="NCBI Taxonomy" id="40148"/>
    <lineage>
        <taxon>Eukaryota</taxon>
        <taxon>Viridiplantae</taxon>
        <taxon>Streptophyta</taxon>
        <taxon>Embryophyta</taxon>
        <taxon>Tracheophyta</taxon>
        <taxon>Spermatophyta</taxon>
        <taxon>Magnoliopsida</taxon>
        <taxon>Liliopsida</taxon>
        <taxon>Poales</taxon>
        <taxon>Poaceae</taxon>
        <taxon>BOP clade</taxon>
        <taxon>Oryzoideae</taxon>
        <taxon>Oryzeae</taxon>
        <taxon>Oryzinae</taxon>
        <taxon>Oryza</taxon>
    </lineage>
</organism>
<keyword evidence="2" id="KW-1185">Reference proteome</keyword>
<proteinExistence type="predicted"/>
<dbReference type="AlphaFoldDB" id="A0A0E0BHN6"/>
<name>A0A0E0BHN6_9ORYZ</name>
<dbReference type="EnsemblPlants" id="OGLUM11G08980.1">
    <property type="protein sequence ID" value="OGLUM11G08980.1"/>
    <property type="gene ID" value="OGLUM11G08980"/>
</dbReference>
<evidence type="ECO:0000313" key="1">
    <source>
        <dbReference type="EnsemblPlants" id="OGLUM11G08980.1"/>
    </source>
</evidence>
<dbReference type="HOGENOM" id="CLU_3419759_0_0_1"/>
<protein>
    <submittedName>
        <fullName evidence="1">Uncharacterized protein</fullName>
    </submittedName>
</protein>
<reference evidence="1" key="1">
    <citation type="submission" date="2015-04" db="UniProtKB">
        <authorList>
            <consortium name="EnsemblPlants"/>
        </authorList>
    </citation>
    <scope>IDENTIFICATION</scope>
</reference>
<accession>A0A0E0BHN6</accession>
<reference evidence="1" key="2">
    <citation type="submission" date="2018-05" db="EMBL/GenBank/DDBJ databases">
        <title>OgluRS3 (Oryza glumaepatula Reference Sequence Version 3).</title>
        <authorList>
            <person name="Zhang J."/>
            <person name="Kudrna D."/>
            <person name="Lee S."/>
            <person name="Talag J."/>
            <person name="Welchert J."/>
            <person name="Wing R.A."/>
        </authorList>
    </citation>
    <scope>NUCLEOTIDE SEQUENCE [LARGE SCALE GENOMIC DNA]</scope>
</reference>
<dbReference type="Gramene" id="OGLUM11G08980.1">
    <property type="protein sequence ID" value="OGLUM11G08980.1"/>
    <property type="gene ID" value="OGLUM11G08980"/>
</dbReference>
<sequence>MTTATSRSTTSLAKLILICDGEIAL</sequence>
<evidence type="ECO:0000313" key="2">
    <source>
        <dbReference type="Proteomes" id="UP000026961"/>
    </source>
</evidence>